<evidence type="ECO:0000256" key="3">
    <source>
        <dbReference type="ARBA" id="ARBA00022679"/>
    </source>
</evidence>
<comment type="caution">
    <text evidence="7">The sequence shown here is derived from an EMBL/GenBank/DDBJ whole genome shotgun (WGS) entry which is preliminary data.</text>
</comment>
<comment type="catalytic activity">
    <reaction evidence="5 6">
        <text>geranylgeranyl diphosphate + L-cysteinyl-[protein] = S-geranylgeranyl-L-cysteinyl-[protein] + diphosphate</text>
        <dbReference type="Rhea" id="RHEA:21240"/>
        <dbReference type="Rhea" id="RHEA-COMP:10131"/>
        <dbReference type="Rhea" id="RHEA-COMP:11537"/>
        <dbReference type="ChEBI" id="CHEBI:29950"/>
        <dbReference type="ChEBI" id="CHEBI:33019"/>
        <dbReference type="ChEBI" id="CHEBI:57533"/>
        <dbReference type="ChEBI" id="CHEBI:86021"/>
        <dbReference type="EC" id="2.5.1.60"/>
    </reaction>
</comment>
<evidence type="ECO:0000256" key="6">
    <source>
        <dbReference type="RuleBase" id="RU367120"/>
    </source>
</evidence>
<comment type="function">
    <text evidence="6">Catalyzes the transfer of a geranyl-geranyl moiety from geranyl-geranyl pyrophosphate to cysteines occuring in specific C-terminal amino acid sequences.</text>
</comment>
<sequence length="360" mass="41341">MDFFVQLNQFLDTFPITLIELTHTQDHHHLTLHTNNLLAIPHNTLRKSYPVISKRFLSLCHQTTHSQDQEVLLLSRFLLIQNPDHLTALSTRRKILKQGTLNTSSLLAKELTLTKLLLSITSHAKSSALWFHRRWVLHQLFPPSYSVSTPAAVYQPLANLPVEEMNQELDFNLKACDAYPRNYYAWFHRKWALYQLLHVVSLATPNELLTKERHSLLNFITLHPRDHSAINYIQSFLKLSTSPSSSPNDQFIADCYAVLAEYPHYETAWALLKSVSLTNNYHSIALLHASSTTSKLLFSLASNPSLPFSHDYSSSTSPNTMTTTTLAQQHSLNHQRSLILCLRTLYLLGCHSVTDYFWFF</sequence>
<dbReference type="InterPro" id="IPR002088">
    <property type="entry name" value="Prenyl_trans_a"/>
</dbReference>
<dbReference type="GO" id="GO:0097354">
    <property type="term" value="P:prenylation"/>
    <property type="evidence" value="ECO:0007669"/>
    <property type="project" value="UniProtKB-UniRule"/>
</dbReference>
<proteinExistence type="inferred from homology"/>
<dbReference type="PROSITE" id="PS51147">
    <property type="entry name" value="PFTA"/>
    <property type="match status" value="1"/>
</dbReference>
<dbReference type="PANTHER" id="PTHR11129">
    <property type="entry name" value="PROTEIN FARNESYLTRANSFERASE ALPHA SUBUNIT/RAB GERANYLGERANYL TRANSFERASE ALPHA SUBUNIT"/>
    <property type="match status" value="1"/>
</dbReference>
<dbReference type="GO" id="GO:0004663">
    <property type="term" value="F:Rab geranylgeranyltransferase activity"/>
    <property type="evidence" value="ECO:0007669"/>
    <property type="project" value="UniProtKB-UniRule"/>
</dbReference>
<dbReference type="SUPFAM" id="SSF48439">
    <property type="entry name" value="Protein prenylyltransferase"/>
    <property type="match status" value="1"/>
</dbReference>
<organism evidence="7 8">
    <name type="scientific">Puccinia sorghi</name>
    <dbReference type="NCBI Taxonomy" id="27349"/>
    <lineage>
        <taxon>Eukaryota</taxon>
        <taxon>Fungi</taxon>
        <taxon>Dikarya</taxon>
        <taxon>Basidiomycota</taxon>
        <taxon>Pucciniomycotina</taxon>
        <taxon>Pucciniomycetes</taxon>
        <taxon>Pucciniales</taxon>
        <taxon>Pucciniaceae</taxon>
        <taxon>Puccinia</taxon>
    </lineage>
</organism>
<evidence type="ECO:0000313" key="8">
    <source>
        <dbReference type="Proteomes" id="UP000037035"/>
    </source>
</evidence>
<dbReference type="AlphaFoldDB" id="A0A0L6UDU8"/>
<gene>
    <name evidence="7" type="ORF">VP01_764g6</name>
</gene>
<dbReference type="PANTHER" id="PTHR11129:SF2">
    <property type="entry name" value="GERANYLGERANYL TRANSFERASE TYPE-2 SUBUNIT ALPHA"/>
    <property type="match status" value="1"/>
</dbReference>
<keyword evidence="3 6" id="KW-0808">Transferase</keyword>
<reference evidence="7 8" key="1">
    <citation type="submission" date="2015-08" db="EMBL/GenBank/DDBJ databases">
        <title>Next Generation Sequencing and Analysis of the Genome of Puccinia sorghi L Schw, the Causal Agent of Maize Common Rust.</title>
        <authorList>
            <person name="Rochi L."/>
            <person name="Burguener G."/>
            <person name="Darino M."/>
            <person name="Turjanski A."/>
            <person name="Kreff E."/>
            <person name="Dieguez M.J."/>
            <person name="Sacco F."/>
        </authorList>
    </citation>
    <scope>NUCLEOTIDE SEQUENCE [LARGE SCALE GENOMIC DNA]</scope>
    <source>
        <strain evidence="7 8">RO10H11247</strain>
    </source>
</reference>
<evidence type="ECO:0000256" key="2">
    <source>
        <dbReference type="ARBA" id="ARBA00022602"/>
    </source>
</evidence>
<dbReference type="EC" id="2.5.1.60" evidence="6"/>
<protein>
    <recommendedName>
        <fullName evidence="6">Geranylgeranyl transferase type-2 subunit alpha</fullName>
        <ecNumber evidence="6">2.5.1.60</ecNumber>
    </recommendedName>
    <alternativeName>
        <fullName evidence="6">Geranylgeranyl transferase type II subunit alpha</fullName>
    </alternativeName>
</protein>
<evidence type="ECO:0000256" key="5">
    <source>
        <dbReference type="ARBA" id="ARBA00047658"/>
    </source>
</evidence>
<dbReference type="Proteomes" id="UP000037035">
    <property type="component" value="Unassembled WGS sequence"/>
</dbReference>
<evidence type="ECO:0000256" key="1">
    <source>
        <dbReference type="ARBA" id="ARBA00006734"/>
    </source>
</evidence>
<evidence type="ECO:0000313" key="7">
    <source>
        <dbReference type="EMBL" id="KNZ45980.1"/>
    </source>
</evidence>
<dbReference type="VEuPathDB" id="FungiDB:VP01_764g6"/>
<comment type="similarity">
    <text evidence="1 6">Belongs to the protein prenyltransferase subunit alpha family.</text>
</comment>
<dbReference type="Gene3D" id="1.25.40.120">
    <property type="entry name" value="Protein prenylyltransferase"/>
    <property type="match status" value="1"/>
</dbReference>
<keyword evidence="2 6" id="KW-0637">Prenyltransferase</keyword>
<dbReference type="Pfam" id="PF01239">
    <property type="entry name" value="PPTA"/>
    <property type="match status" value="2"/>
</dbReference>
<dbReference type="EMBL" id="LAVV01013105">
    <property type="protein sequence ID" value="KNZ45980.1"/>
    <property type="molecule type" value="Genomic_DNA"/>
</dbReference>
<evidence type="ECO:0000256" key="4">
    <source>
        <dbReference type="ARBA" id="ARBA00022737"/>
    </source>
</evidence>
<keyword evidence="8" id="KW-1185">Reference proteome</keyword>
<name>A0A0L6UDU8_9BASI</name>
<keyword evidence="4" id="KW-0677">Repeat</keyword>
<dbReference type="OrthoDB" id="1924260at2759"/>
<dbReference type="GO" id="GO:0005968">
    <property type="term" value="C:Rab-protein geranylgeranyltransferase complex"/>
    <property type="evidence" value="ECO:0007669"/>
    <property type="project" value="TreeGrafter"/>
</dbReference>
<accession>A0A0L6UDU8</accession>